<feature type="transmembrane region" description="Helical" evidence="1">
    <location>
        <begin position="155"/>
        <end position="175"/>
    </location>
</feature>
<dbReference type="Pfam" id="PF12420">
    <property type="entry name" value="DUF3671"/>
    <property type="match status" value="1"/>
</dbReference>
<gene>
    <name evidence="2" type="ORF">PMALA_065290</name>
</gene>
<proteinExistence type="predicted"/>
<keyword evidence="1" id="KW-1133">Transmembrane helix</keyword>
<dbReference type="EMBL" id="FLQW01005307">
    <property type="protein sequence ID" value="SBS98827.1"/>
    <property type="molecule type" value="Genomic_DNA"/>
</dbReference>
<dbReference type="AlphaFoldDB" id="A0A1A8X3S8"/>
<dbReference type="InterPro" id="IPR022139">
    <property type="entry name" value="Fam-L/Fam-M-like_plasmodium"/>
</dbReference>
<organism evidence="2 3">
    <name type="scientific">Plasmodium malariae</name>
    <dbReference type="NCBI Taxonomy" id="5858"/>
    <lineage>
        <taxon>Eukaryota</taxon>
        <taxon>Sar</taxon>
        <taxon>Alveolata</taxon>
        <taxon>Apicomplexa</taxon>
        <taxon>Aconoidasida</taxon>
        <taxon>Haemosporida</taxon>
        <taxon>Plasmodiidae</taxon>
        <taxon>Plasmodium</taxon>
        <taxon>Plasmodium (Plasmodium)</taxon>
    </lineage>
</organism>
<evidence type="ECO:0000256" key="1">
    <source>
        <dbReference type="SAM" id="Phobius"/>
    </source>
</evidence>
<keyword evidence="1" id="KW-0812">Transmembrane</keyword>
<sequence>MFVFLSWIYYFSNDVIIFIKFLDQNYIFGSKLNKRAYRLLAKYERNKYSDVVRFKRQSPYNEKYEKKGETCSENVNEKKSKLVEYSLNNGGNSEQIRKSKICDFSEADSYFDKKTLNKKYYISIIKDIRNDDFMNLRMKSYHKLLTEKCWDVPTVSIIFVSLLTLTVLPAFFYNLRKSVKYNKLVHIKSKINKSNYDILTK</sequence>
<reference evidence="3" key="1">
    <citation type="submission" date="2016-05" db="EMBL/GenBank/DDBJ databases">
        <authorList>
            <person name="Naeem Raeece"/>
        </authorList>
    </citation>
    <scope>NUCLEOTIDE SEQUENCE [LARGE SCALE GENOMIC DNA]</scope>
</reference>
<evidence type="ECO:0000313" key="3">
    <source>
        <dbReference type="Proteomes" id="UP000078597"/>
    </source>
</evidence>
<protein>
    <submittedName>
        <fullName evidence="2">Uncharacterized protein</fullName>
    </submittedName>
</protein>
<dbReference type="Proteomes" id="UP000078597">
    <property type="component" value="Unassembled WGS sequence"/>
</dbReference>
<name>A0A1A8X3S8_PLAMA</name>
<evidence type="ECO:0000313" key="2">
    <source>
        <dbReference type="EMBL" id="SBS98827.1"/>
    </source>
</evidence>
<dbReference type="VEuPathDB" id="PlasmoDB:PmUG01_01013200"/>
<accession>A0A1A8X3S8</accession>
<keyword evidence="1" id="KW-0472">Membrane</keyword>